<proteinExistence type="predicted"/>
<dbReference type="EMBL" id="PNBA02000018">
    <property type="protein sequence ID" value="KAG6392426.1"/>
    <property type="molecule type" value="Genomic_DNA"/>
</dbReference>
<sequence length="215" mass="23593">MEHANNNGSNLANHEVLNDCLEKVVRDFNEFQRKLGASRTGAMTLEELIDIYITSGVSSPGDLNESGSTVPPHQDQSAAHGLNFDTEVYLTDILPDKITVGLNQNDTGSFPDAYPTVNTNPCEGAGSSDSRVTHIRYGDLKCHGVADQIIGSSSAETVFHSVMKSFRTPSAGRKNLWKQEHAKKNGNGTNSRKYIKRRYKEIICPPDGNDNVKEQ</sequence>
<keyword evidence="2" id="KW-1185">Reference proteome</keyword>
<evidence type="ECO:0000313" key="2">
    <source>
        <dbReference type="Proteomes" id="UP000298416"/>
    </source>
</evidence>
<organism evidence="1">
    <name type="scientific">Salvia splendens</name>
    <name type="common">Scarlet sage</name>
    <dbReference type="NCBI Taxonomy" id="180675"/>
    <lineage>
        <taxon>Eukaryota</taxon>
        <taxon>Viridiplantae</taxon>
        <taxon>Streptophyta</taxon>
        <taxon>Embryophyta</taxon>
        <taxon>Tracheophyta</taxon>
        <taxon>Spermatophyta</taxon>
        <taxon>Magnoliopsida</taxon>
        <taxon>eudicotyledons</taxon>
        <taxon>Gunneridae</taxon>
        <taxon>Pentapetalae</taxon>
        <taxon>asterids</taxon>
        <taxon>lamiids</taxon>
        <taxon>Lamiales</taxon>
        <taxon>Lamiaceae</taxon>
        <taxon>Nepetoideae</taxon>
        <taxon>Mentheae</taxon>
        <taxon>Salviinae</taxon>
        <taxon>Salvia</taxon>
        <taxon>Salvia subgen. Calosphace</taxon>
        <taxon>core Calosphace</taxon>
    </lineage>
</organism>
<reference evidence="1" key="1">
    <citation type="submission" date="2018-01" db="EMBL/GenBank/DDBJ databases">
        <authorList>
            <person name="Mao J.F."/>
        </authorList>
    </citation>
    <scope>NUCLEOTIDE SEQUENCE</scope>
    <source>
        <strain evidence="1">Huo1</strain>
        <tissue evidence="1">Leaf</tissue>
    </source>
</reference>
<protein>
    <submittedName>
        <fullName evidence="1">Uncharacterized protein</fullName>
    </submittedName>
</protein>
<evidence type="ECO:0000313" key="1">
    <source>
        <dbReference type="EMBL" id="KAG6392426.1"/>
    </source>
</evidence>
<name>A0A8X8Z5E1_SALSN</name>
<reference evidence="1" key="2">
    <citation type="submission" date="2020-08" db="EMBL/GenBank/DDBJ databases">
        <title>Plant Genome Project.</title>
        <authorList>
            <person name="Zhang R.-G."/>
        </authorList>
    </citation>
    <scope>NUCLEOTIDE SEQUENCE</scope>
    <source>
        <strain evidence="1">Huo1</strain>
        <tissue evidence="1">Leaf</tissue>
    </source>
</reference>
<accession>A0A8X8Z5E1</accession>
<dbReference type="Proteomes" id="UP000298416">
    <property type="component" value="Unassembled WGS sequence"/>
</dbReference>
<comment type="caution">
    <text evidence="1">The sequence shown here is derived from an EMBL/GenBank/DDBJ whole genome shotgun (WGS) entry which is preliminary data.</text>
</comment>
<dbReference type="AlphaFoldDB" id="A0A8X8Z5E1"/>
<gene>
    <name evidence="1" type="ORF">SASPL_146645</name>
</gene>